<proteinExistence type="predicted"/>
<evidence type="ECO:0000313" key="3">
    <source>
        <dbReference type="Proteomes" id="UP000192578"/>
    </source>
</evidence>
<dbReference type="Pfam" id="PF13302">
    <property type="entry name" value="Acetyltransf_3"/>
    <property type="match status" value="1"/>
</dbReference>
<dbReference type="InterPro" id="IPR051531">
    <property type="entry name" value="N-acetyltransferase"/>
</dbReference>
<organism evidence="2 3">
    <name type="scientific">Hypsibius exemplaris</name>
    <name type="common">Freshwater tardigrade</name>
    <dbReference type="NCBI Taxonomy" id="2072580"/>
    <lineage>
        <taxon>Eukaryota</taxon>
        <taxon>Metazoa</taxon>
        <taxon>Ecdysozoa</taxon>
        <taxon>Tardigrada</taxon>
        <taxon>Eutardigrada</taxon>
        <taxon>Parachela</taxon>
        <taxon>Hypsibioidea</taxon>
        <taxon>Hypsibiidae</taxon>
        <taxon>Hypsibius</taxon>
    </lineage>
</organism>
<keyword evidence="3" id="KW-1185">Reference proteome</keyword>
<feature type="domain" description="N-acetyltransferase" evidence="1">
    <location>
        <begin position="3"/>
        <end position="136"/>
    </location>
</feature>
<dbReference type="EMBL" id="MTYJ01000050">
    <property type="protein sequence ID" value="OQV18406.1"/>
    <property type="molecule type" value="Genomic_DNA"/>
</dbReference>
<name>A0A1W0WT85_HYPEX</name>
<dbReference type="Proteomes" id="UP000192578">
    <property type="component" value="Unassembled WGS sequence"/>
</dbReference>
<dbReference type="InterPro" id="IPR000182">
    <property type="entry name" value="GNAT_dom"/>
</dbReference>
<dbReference type="Gene3D" id="3.40.630.30">
    <property type="match status" value="1"/>
</dbReference>
<dbReference type="PANTHER" id="PTHR43792:SF1">
    <property type="entry name" value="N-ACETYLTRANSFERASE DOMAIN-CONTAINING PROTEIN"/>
    <property type="match status" value="1"/>
</dbReference>
<evidence type="ECO:0000259" key="1">
    <source>
        <dbReference type="Pfam" id="PF13302"/>
    </source>
</evidence>
<evidence type="ECO:0000313" key="2">
    <source>
        <dbReference type="EMBL" id="OQV18406.1"/>
    </source>
</evidence>
<accession>A0A1W0WT85</accession>
<dbReference type="InterPro" id="IPR016181">
    <property type="entry name" value="Acyl_CoA_acyltransferase"/>
</dbReference>
<dbReference type="PANTHER" id="PTHR43792">
    <property type="entry name" value="GNAT FAMILY, PUTATIVE (AFU_ORTHOLOGUE AFUA_3G00765)-RELATED-RELATED"/>
    <property type="match status" value="1"/>
</dbReference>
<dbReference type="SUPFAM" id="SSF55729">
    <property type="entry name" value="Acyl-CoA N-acyltransferases (Nat)"/>
    <property type="match status" value="1"/>
</dbReference>
<gene>
    <name evidence="2" type="ORF">BV898_07609</name>
</gene>
<comment type="caution">
    <text evidence="2">The sequence shown here is derived from an EMBL/GenBank/DDBJ whole genome shotgun (WGS) entry which is preliminary data.</text>
</comment>
<sequence>MFNSPTFLQSFTNRNIHTVEEARTYLRTVTVKGYEDNGYGAWIVSLKPPGSTTGVPPSSDTTYELIGLGGIFQCKSFTVPDIGYSVLPQYEGKGYATEIGKAVLKYAVEKLGRSDVIGLTSEENEKSKHILQKIGLVRWGTLNLPDFDTPIVVFVMPGVTEVQVVPPASEPNKLASK</sequence>
<dbReference type="AlphaFoldDB" id="A0A1W0WT85"/>
<reference evidence="3" key="1">
    <citation type="submission" date="2017-01" db="EMBL/GenBank/DDBJ databases">
        <title>Comparative genomics of anhydrobiosis in the tardigrade Hypsibius dujardini.</title>
        <authorList>
            <person name="Yoshida Y."/>
            <person name="Koutsovoulos G."/>
            <person name="Laetsch D."/>
            <person name="Stevens L."/>
            <person name="Kumar S."/>
            <person name="Horikawa D."/>
            <person name="Ishino K."/>
            <person name="Komine S."/>
            <person name="Tomita M."/>
            <person name="Blaxter M."/>
            <person name="Arakawa K."/>
        </authorList>
    </citation>
    <scope>NUCLEOTIDE SEQUENCE [LARGE SCALE GENOMIC DNA]</scope>
    <source>
        <strain evidence="3">Z151</strain>
    </source>
</reference>
<protein>
    <recommendedName>
        <fullName evidence="1">N-acetyltransferase domain-containing protein</fullName>
    </recommendedName>
</protein>
<dbReference type="OrthoDB" id="630895at2759"/>
<dbReference type="GO" id="GO:0016747">
    <property type="term" value="F:acyltransferase activity, transferring groups other than amino-acyl groups"/>
    <property type="evidence" value="ECO:0007669"/>
    <property type="project" value="InterPro"/>
</dbReference>